<dbReference type="AlphaFoldDB" id="A0A1X7GMS5"/>
<feature type="non-terminal residue" evidence="2">
    <location>
        <position position="72"/>
    </location>
</feature>
<dbReference type="Proteomes" id="UP000192911">
    <property type="component" value="Unassembled WGS sequence"/>
</dbReference>
<evidence type="ECO:0000313" key="1">
    <source>
        <dbReference type="EMBL" id="SMF42354.1"/>
    </source>
</evidence>
<proteinExistence type="predicted"/>
<organism evidence="2 3">
    <name type="scientific">Trinickia caryophylli</name>
    <name type="common">Paraburkholderia caryophylli</name>
    <dbReference type="NCBI Taxonomy" id="28094"/>
    <lineage>
        <taxon>Bacteria</taxon>
        <taxon>Pseudomonadati</taxon>
        <taxon>Pseudomonadota</taxon>
        <taxon>Betaproteobacteria</taxon>
        <taxon>Burkholderiales</taxon>
        <taxon>Burkholderiaceae</taxon>
        <taxon>Trinickia</taxon>
    </lineage>
</organism>
<sequence>MIFASNENGSGGSPVNAGALNGIGSVAGIASQIGSLAGLPGAGLIGGAARAVQLAQTGLSLLGKTPESVADA</sequence>
<gene>
    <name evidence="1" type="ORF">SAMN06295900_106443</name>
    <name evidence="2" type="ORF">SAMN06295900_116161</name>
</gene>
<dbReference type="EMBL" id="FXAH01000006">
    <property type="protein sequence ID" value="SMF42354.1"/>
    <property type="molecule type" value="Genomic_DNA"/>
</dbReference>
<name>A0A1X7GMS5_TRICW</name>
<accession>A0A1X7GMS5</accession>
<protein>
    <submittedName>
        <fullName evidence="2">Uncharacterized protein</fullName>
    </submittedName>
</protein>
<keyword evidence="3" id="KW-1185">Reference proteome</keyword>
<dbReference type="EMBL" id="FXAH01000016">
    <property type="protein sequence ID" value="SMF71963.1"/>
    <property type="molecule type" value="Genomic_DNA"/>
</dbReference>
<evidence type="ECO:0000313" key="3">
    <source>
        <dbReference type="Proteomes" id="UP000192911"/>
    </source>
</evidence>
<reference evidence="3" key="1">
    <citation type="submission" date="2017-04" db="EMBL/GenBank/DDBJ databases">
        <authorList>
            <person name="Varghese N."/>
            <person name="Submissions S."/>
        </authorList>
    </citation>
    <scope>NUCLEOTIDE SEQUENCE [LARGE SCALE GENOMIC DNA]</scope>
    <source>
        <strain evidence="3">Ballard 720</strain>
    </source>
</reference>
<evidence type="ECO:0000313" key="2">
    <source>
        <dbReference type="EMBL" id="SMF71963.1"/>
    </source>
</evidence>
<reference evidence="2" key="2">
    <citation type="submission" date="2017-04" db="EMBL/GenBank/DDBJ databases">
        <authorList>
            <person name="Afonso C.L."/>
            <person name="Miller P.J."/>
            <person name="Scott M.A."/>
            <person name="Spackman E."/>
            <person name="Goraichik I."/>
            <person name="Dimitrov K.M."/>
            <person name="Suarez D.L."/>
            <person name="Swayne D.E."/>
        </authorList>
    </citation>
    <scope>NUCLEOTIDE SEQUENCE [LARGE SCALE GENOMIC DNA]</scope>
    <source>
        <strain evidence="2">Ballard 720</strain>
    </source>
</reference>
<dbReference type="STRING" id="28094.SAMN06295900_106443"/>